<feature type="binding site" evidence="9">
    <location>
        <position position="197"/>
    </location>
    <ligand>
        <name>Zn(2+)</name>
        <dbReference type="ChEBI" id="CHEBI:29105"/>
        <note>catalytic</note>
    </ligand>
</feature>
<dbReference type="Proteomes" id="UP001172743">
    <property type="component" value="Unassembled WGS sequence"/>
</dbReference>
<dbReference type="CDD" id="cd14843">
    <property type="entry name" value="D-Ala-D-Ala_dipeptidase_like"/>
    <property type="match status" value="1"/>
</dbReference>
<dbReference type="HAMAP" id="MF_01924">
    <property type="entry name" value="A_A_dipeptidase"/>
    <property type="match status" value="1"/>
</dbReference>
<dbReference type="InterPro" id="IPR009045">
    <property type="entry name" value="Zn_M74/Hedgehog-like"/>
</dbReference>
<name>A0ABT8GP50_9BACL</name>
<keyword evidence="4 9" id="KW-0378">Hydrolase</keyword>
<evidence type="ECO:0000256" key="5">
    <source>
        <dbReference type="ARBA" id="ARBA00022833"/>
    </source>
</evidence>
<comment type="catalytic activity">
    <reaction evidence="1 9 10">
        <text>D-alanyl-D-alanine + H2O = 2 D-alanine</text>
        <dbReference type="Rhea" id="RHEA:20661"/>
        <dbReference type="ChEBI" id="CHEBI:15377"/>
        <dbReference type="ChEBI" id="CHEBI:57416"/>
        <dbReference type="ChEBI" id="CHEBI:57822"/>
        <dbReference type="EC" id="3.4.13.22"/>
    </reaction>
</comment>
<dbReference type="InterPro" id="IPR000755">
    <property type="entry name" value="A_A_dipeptidase"/>
</dbReference>
<dbReference type="SUPFAM" id="SSF55166">
    <property type="entry name" value="Hedgehog/DD-peptidase"/>
    <property type="match status" value="1"/>
</dbReference>
<evidence type="ECO:0000313" key="11">
    <source>
        <dbReference type="EMBL" id="MDN4493081.1"/>
    </source>
</evidence>
<keyword evidence="6 9" id="KW-0224">Dipeptidase</keyword>
<evidence type="ECO:0000256" key="10">
    <source>
        <dbReference type="PIRNR" id="PIRNR026671"/>
    </source>
</evidence>
<dbReference type="PANTHER" id="PTHR43126">
    <property type="entry name" value="D-ALANYL-D-ALANINE DIPEPTIDASE"/>
    <property type="match status" value="1"/>
</dbReference>
<reference evidence="11" key="1">
    <citation type="submission" date="2023-07" db="EMBL/GenBank/DDBJ databases">
        <title>Ureibacillus sp. isolated from freshwater well.</title>
        <authorList>
            <person name="Kirdat K."/>
            <person name="Bhatt A."/>
            <person name="Teware R."/>
            <person name="Bhavsar Y."/>
            <person name="Yadav A."/>
        </authorList>
    </citation>
    <scope>NUCLEOTIDE SEQUENCE</scope>
    <source>
        <strain evidence="11">BA0131</strain>
    </source>
</reference>
<accession>A0ABT8GP50</accession>
<feature type="site" description="Transition state stabilizer" evidence="9">
    <location>
        <position position="77"/>
    </location>
</feature>
<comment type="caution">
    <text evidence="11">The sequence shown here is derived from an EMBL/GenBank/DDBJ whole genome shotgun (WGS) entry which is preliminary data.</text>
</comment>
<gene>
    <name evidence="11" type="ORF">QYB95_05960</name>
</gene>
<evidence type="ECO:0000313" key="12">
    <source>
        <dbReference type="Proteomes" id="UP001172743"/>
    </source>
</evidence>
<dbReference type="RefSeq" id="WP_301137367.1">
    <property type="nucleotide sequence ID" value="NZ_JAUHTQ010000003.1"/>
</dbReference>
<feature type="binding site" evidence="9">
    <location>
        <position position="124"/>
    </location>
    <ligand>
        <name>Zn(2+)</name>
        <dbReference type="ChEBI" id="CHEBI:29105"/>
        <note>catalytic</note>
    </ligand>
</feature>
<dbReference type="EMBL" id="JAUHTQ010000003">
    <property type="protein sequence ID" value="MDN4493081.1"/>
    <property type="molecule type" value="Genomic_DNA"/>
</dbReference>
<keyword evidence="5 9" id="KW-0862">Zinc</keyword>
<dbReference type="PIRSF" id="PIRSF026671">
    <property type="entry name" value="AA_dipeptidase"/>
    <property type="match status" value="1"/>
</dbReference>
<evidence type="ECO:0000256" key="7">
    <source>
        <dbReference type="ARBA" id="ARBA00023049"/>
    </source>
</evidence>
<evidence type="ECO:0000256" key="9">
    <source>
        <dbReference type="HAMAP-Rule" id="MF_01924"/>
    </source>
</evidence>
<keyword evidence="8 10" id="KW-0961">Cell wall biogenesis/degradation</keyword>
<evidence type="ECO:0000256" key="1">
    <source>
        <dbReference type="ARBA" id="ARBA00001362"/>
    </source>
</evidence>
<evidence type="ECO:0000256" key="4">
    <source>
        <dbReference type="ARBA" id="ARBA00022801"/>
    </source>
</evidence>
<dbReference type="EC" id="3.4.13.22" evidence="9 10"/>
<keyword evidence="7 9" id="KW-0482">Metalloprotease</keyword>
<comment type="function">
    <text evidence="9 10">Catalyzes hydrolysis of the D-alanyl-D-alanine dipeptide.</text>
</comment>
<evidence type="ECO:0000256" key="2">
    <source>
        <dbReference type="ARBA" id="ARBA00022670"/>
    </source>
</evidence>
<comment type="cofactor">
    <cofactor evidence="9">
        <name>Zn(2+)</name>
        <dbReference type="ChEBI" id="CHEBI:29105"/>
    </cofactor>
    <text evidence="9">Binds 1 zinc ion per subunit.</text>
</comment>
<dbReference type="Pfam" id="PF01427">
    <property type="entry name" value="Peptidase_M15"/>
    <property type="match status" value="1"/>
</dbReference>
<evidence type="ECO:0000256" key="8">
    <source>
        <dbReference type="ARBA" id="ARBA00023316"/>
    </source>
</evidence>
<organism evidence="11 12">
    <name type="scientific">Ureibacillus aquaedulcis</name>
    <dbReference type="NCBI Taxonomy" id="3058421"/>
    <lineage>
        <taxon>Bacteria</taxon>
        <taxon>Bacillati</taxon>
        <taxon>Bacillota</taxon>
        <taxon>Bacilli</taxon>
        <taxon>Bacillales</taxon>
        <taxon>Caryophanaceae</taxon>
        <taxon>Ureibacillus</taxon>
    </lineage>
</organism>
<dbReference type="Gene3D" id="3.30.1380.10">
    <property type="match status" value="1"/>
</dbReference>
<feature type="active site" description="Proton donor/acceptor" evidence="9">
    <location>
        <position position="194"/>
    </location>
</feature>
<feature type="binding site" evidence="9">
    <location>
        <position position="131"/>
    </location>
    <ligand>
        <name>Zn(2+)</name>
        <dbReference type="ChEBI" id="CHEBI:29105"/>
        <note>catalytic</note>
    </ligand>
</feature>
<evidence type="ECO:0000256" key="3">
    <source>
        <dbReference type="ARBA" id="ARBA00022723"/>
    </source>
</evidence>
<evidence type="ECO:0000256" key="6">
    <source>
        <dbReference type="ARBA" id="ARBA00022997"/>
    </source>
</evidence>
<proteinExistence type="inferred from homology"/>
<keyword evidence="2 9" id="KW-0645">Protease</keyword>
<protein>
    <recommendedName>
        <fullName evidence="9 10">D-alanyl-D-alanine dipeptidase</fullName>
        <shortName evidence="9 10">D-Ala-D-Ala dipeptidase</shortName>
        <ecNumber evidence="9 10">3.4.13.22</ecNumber>
    </recommendedName>
</protein>
<dbReference type="PANTHER" id="PTHR43126:SF2">
    <property type="entry name" value="D-ALANYL-D-ALANINE DIPEPTIDASE"/>
    <property type="match status" value="1"/>
</dbReference>
<comment type="similarity">
    <text evidence="9 10">Belongs to the peptidase M15D family.</text>
</comment>
<keyword evidence="12" id="KW-1185">Reference proteome</keyword>
<keyword evidence="3 9" id="KW-0479">Metal-binding</keyword>
<sequence length="226" mass="26215">MNSEYPKVSNVITENEESLVSLSTVSEKIKVFPYYFKHQIPGAINDCYLREGVVSKLLQVANQLPNNHYLVILDGWRSIATQRALYETIKSQFETQFDTEEELLQHLSQFVATPSKNPLKPSPHYTGGAVDLTIGNSHGWLNMGTDFDEFTEKAHSLYFEHKEQLTAEEIQIRDNRRLLRTSMESVGFRTNPEEWWHFDYGNARWAEDSRNKPIYFGIELHIKGEN</sequence>